<evidence type="ECO:0000313" key="9">
    <source>
        <dbReference type="Proteomes" id="UP000439591"/>
    </source>
</evidence>
<dbReference type="PANTHER" id="PTHR48182:SF2">
    <property type="entry name" value="PROTEIN SERAC1"/>
    <property type="match status" value="1"/>
</dbReference>
<sequence length="456" mass="52441">MFWPDLLKADPRFNKPSIYLAEFYTSIKSNDYGIKNCATEVFSALSRTCNNNHPAPIEKTNIIFVGHSTGGIIARYIIEANSDAFIGKKIGLCLYASPSYGSKLSNSLGWLASLFNNKLAKELSWGSSILDDLDDRFLTLLESKQIDISGMEAYENKAPFKIPFSRKRVVPKISAARYFSKRVLVPNTDHSSISKPTSTDSLSHQYLFDFCKHSDLLTSNRTGLISRDSLFDRYEPKYENYYIEREADIELSNQIKNYSIWVCGESGTGKTASITRMFSLQKQTPQFISLGRYIDHSPESLIQETYIEISNKQDLGKVIGVNECLSRIINEINYLTRESTYLLFIEEIPITDQEMFSKFSNFIYIIISSIEKQKNFRIVLSSIYKPNIDLDPELIKTFERFKILEWNRWNEKDIDRLIMTISKDLNLNENPLTAADFNGTPRSVKNKFRELISRVR</sequence>
<comment type="subcellular location">
    <subcellularLocation>
        <location evidence="1">Endoplasmic reticulum</location>
    </subcellularLocation>
    <subcellularLocation>
        <location evidence="2">Membrane</location>
    </subcellularLocation>
</comment>
<dbReference type="PANTHER" id="PTHR48182">
    <property type="entry name" value="PROTEIN SERAC1"/>
    <property type="match status" value="1"/>
</dbReference>
<name>A0A5S9MUK3_9GAMM</name>
<keyword evidence="4" id="KW-0472">Membrane</keyword>
<dbReference type="EMBL" id="CACSIM010000001">
    <property type="protein sequence ID" value="CAA0085416.1"/>
    <property type="molecule type" value="Genomic_DNA"/>
</dbReference>
<dbReference type="Pfam" id="PF05057">
    <property type="entry name" value="DUF676"/>
    <property type="match status" value="1"/>
</dbReference>
<keyword evidence="3" id="KW-0256">Endoplasmic reticulum</keyword>
<dbReference type="InterPro" id="IPR052374">
    <property type="entry name" value="SERAC1"/>
</dbReference>
<dbReference type="Proteomes" id="UP000435877">
    <property type="component" value="Unassembled WGS sequence"/>
</dbReference>
<protein>
    <recommendedName>
        <fullName evidence="5">DUF676 domain-containing protein</fullName>
    </recommendedName>
</protein>
<evidence type="ECO:0000256" key="2">
    <source>
        <dbReference type="ARBA" id="ARBA00004370"/>
    </source>
</evidence>
<dbReference type="InterPro" id="IPR007751">
    <property type="entry name" value="DUF676_lipase-like"/>
</dbReference>
<evidence type="ECO:0000313" key="6">
    <source>
        <dbReference type="EMBL" id="CAA0080903.1"/>
    </source>
</evidence>
<dbReference type="Proteomes" id="UP000439591">
    <property type="component" value="Unassembled WGS sequence"/>
</dbReference>
<organism evidence="6 8">
    <name type="scientific">Zhongshania aliphaticivorans</name>
    <dbReference type="NCBI Taxonomy" id="1470434"/>
    <lineage>
        <taxon>Bacteria</taxon>
        <taxon>Pseudomonadati</taxon>
        <taxon>Pseudomonadota</taxon>
        <taxon>Gammaproteobacteria</taxon>
        <taxon>Cellvibrionales</taxon>
        <taxon>Spongiibacteraceae</taxon>
        <taxon>Zhongshania</taxon>
    </lineage>
</organism>
<evidence type="ECO:0000256" key="3">
    <source>
        <dbReference type="ARBA" id="ARBA00022824"/>
    </source>
</evidence>
<evidence type="ECO:0000313" key="8">
    <source>
        <dbReference type="Proteomes" id="UP000435877"/>
    </source>
</evidence>
<dbReference type="AlphaFoldDB" id="A0A5S9MUK3"/>
<dbReference type="InterPro" id="IPR029058">
    <property type="entry name" value="AB_hydrolase_fold"/>
</dbReference>
<dbReference type="SUPFAM" id="SSF53474">
    <property type="entry name" value="alpha/beta-Hydrolases"/>
    <property type="match status" value="1"/>
</dbReference>
<dbReference type="GO" id="GO:0016020">
    <property type="term" value="C:membrane"/>
    <property type="evidence" value="ECO:0007669"/>
    <property type="project" value="UniProtKB-SubCell"/>
</dbReference>
<keyword evidence="8" id="KW-1185">Reference proteome</keyword>
<proteinExistence type="predicted"/>
<dbReference type="EMBL" id="CACSIK010000001">
    <property type="protein sequence ID" value="CAA0080903.1"/>
    <property type="molecule type" value="Genomic_DNA"/>
</dbReference>
<dbReference type="Gene3D" id="3.40.50.1820">
    <property type="entry name" value="alpha/beta hydrolase"/>
    <property type="match status" value="1"/>
</dbReference>
<evidence type="ECO:0000256" key="4">
    <source>
        <dbReference type="ARBA" id="ARBA00023136"/>
    </source>
</evidence>
<feature type="domain" description="DUF676" evidence="5">
    <location>
        <begin position="36"/>
        <end position="194"/>
    </location>
</feature>
<gene>
    <name evidence="6" type="ORF">IHBHHGIJ_00251</name>
    <name evidence="7" type="ORF">KFEGEMFD_00899</name>
</gene>
<dbReference type="SUPFAM" id="SSF52540">
    <property type="entry name" value="P-loop containing nucleoside triphosphate hydrolases"/>
    <property type="match status" value="1"/>
</dbReference>
<evidence type="ECO:0000259" key="5">
    <source>
        <dbReference type="Pfam" id="PF05057"/>
    </source>
</evidence>
<evidence type="ECO:0000256" key="1">
    <source>
        <dbReference type="ARBA" id="ARBA00004240"/>
    </source>
</evidence>
<reference evidence="8 9" key="1">
    <citation type="submission" date="2019-11" db="EMBL/GenBank/DDBJ databases">
        <authorList>
            <person name="Holert J."/>
        </authorList>
    </citation>
    <scope>NUCLEOTIDE SEQUENCE [LARGE SCALE GENOMIC DNA]</scope>
    <source>
        <strain evidence="7">BC3_2A</strain>
        <strain evidence="6">SB11_1A</strain>
    </source>
</reference>
<dbReference type="InterPro" id="IPR027417">
    <property type="entry name" value="P-loop_NTPase"/>
</dbReference>
<dbReference type="Gene3D" id="3.40.50.300">
    <property type="entry name" value="P-loop containing nucleotide triphosphate hydrolases"/>
    <property type="match status" value="1"/>
</dbReference>
<accession>A0A5S9MUK3</accession>
<evidence type="ECO:0000313" key="7">
    <source>
        <dbReference type="EMBL" id="CAA0085416.1"/>
    </source>
</evidence>